<dbReference type="InterPro" id="IPR011215">
    <property type="entry name" value="StiP_N"/>
</dbReference>
<gene>
    <name evidence="3" type="ORF">PLA107_034495</name>
</gene>
<dbReference type="EMBL" id="CP031226">
    <property type="protein sequence ID" value="AXH60293.1"/>
    <property type="molecule type" value="Genomic_DNA"/>
</dbReference>
<dbReference type="InterPro" id="IPR048336">
    <property type="entry name" value="StiP-like"/>
</dbReference>
<dbReference type="GeneID" id="39474532"/>
<name>A0AAD0VAE7_PSEAV</name>
<dbReference type="InterPro" id="IPR028157">
    <property type="entry name" value="PELOTA_dom"/>
</dbReference>
<sequence>MIHSYAPGDVQVLLEQISPVFMTVEEKEAAIQSGVHYSEILSAEKMPDKSYQDLFRQQVEAEGPLLAKRFHDLAATIAATRKKPVIVSLVRGGTPVGVVLKRILDAYGVTVNHFAVSIIRDRGLDLVAIEKILSLGHKAEDITFVDGWTGKGVIRKELSESIALLQRKYPQIKDELYVLSDIAGVADYAGTRTDALIPTCLLNATVSGLLSRSVYRQKDGEPLMHGAAYLGNLAEGDLSLWFVNRMMEFLEPEMGGGLLTFISRGRAVSDNVRQKSIVAEEMRQMIRGILSAEGVSDRNMIKPGIGEASRVLLRRVPDLLMLRDEKEPSVEHLIRLAKARNIRIKVCPDLRIQAVAIIKSVGND</sequence>
<dbReference type="Proteomes" id="UP000006426">
    <property type="component" value="Plasmid pmppla107"/>
</dbReference>
<evidence type="ECO:0000259" key="2">
    <source>
        <dbReference type="Pfam" id="PF15608"/>
    </source>
</evidence>
<keyword evidence="3" id="KW-0614">Plasmid</keyword>
<proteinExistence type="predicted"/>
<feature type="domain" description="Cysteine protease StiP N-terminal" evidence="1">
    <location>
        <begin position="3"/>
        <end position="246"/>
    </location>
</feature>
<evidence type="ECO:0000313" key="3">
    <source>
        <dbReference type="EMBL" id="AXH60293.1"/>
    </source>
</evidence>
<dbReference type="Pfam" id="PF15608">
    <property type="entry name" value="PELOTA_1"/>
    <property type="match status" value="1"/>
</dbReference>
<reference evidence="3 4" key="1">
    <citation type="journal article" date="2011" name="PLoS Pathog.">
        <title>Dynamic evolution of pathogenicity revealed by sequencing and comparative genomics of 19 Pseudomonas syringae isolates.</title>
        <authorList>
            <person name="Baltrus D.A."/>
            <person name="Nishimura M.T."/>
            <person name="Romanchuk A."/>
            <person name="Chang J.H."/>
            <person name="Mukhtar M.S."/>
            <person name="Cherkis K."/>
            <person name="Roach J."/>
            <person name="Grant S.R."/>
            <person name="Jones C.D."/>
            <person name="Dangl J.L."/>
        </authorList>
    </citation>
    <scope>NUCLEOTIDE SEQUENCE [LARGE SCALE GENOMIC DNA]</scope>
    <source>
        <strain evidence="3 4">M301315</strain>
    </source>
</reference>
<evidence type="ECO:0000313" key="4">
    <source>
        <dbReference type="Proteomes" id="UP000006426"/>
    </source>
</evidence>
<geneLocation type="plasmid" evidence="4">
    <name>pmppla107</name>
</geneLocation>
<protein>
    <recommendedName>
        <fullName evidence="5">PELOTA RNA-binding domain-containing protein</fullName>
    </recommendedName>
</protein>
<evidence type="ECO:0008006" key="5">
    <source>
        <dbReference type="Google" id="ProtNLM"/>
    </source>
</evidence>
<feature type="domain" description="PELOTA RNA-binding" evidence="2">
    <location>
        <begin position="284"/>
        <end position="360"/>
    </location>
</feature>
<organism evidence="3 4">
    <name type="scientific">Pseudomonas amygdali pv. lachrymans str. M301315</name>
    <dbReference type="NCBI Taxonomy" id="629260"/>
    <lineage>
        <taxon>Bacteria</taxon>
        <taxon>Pseudomonadati</taxon>
        <taxon>Pseudomonadota</taxon>
        <taxon>Gammaproteobacteria</taxon>
        <taxon>Pseudomonadales</taxon>
        <taxon>Pseudomonadaceae</taxon>
        <taxon>Pseudomonas</taxon>
        <taxon>Pseudomonas amygdali</taxon>
    </lineage>
</organism>
<accession>A0AAD0VAE7</accession>
<dbReference type="Pfam" id="PF11202">
    <property type="entry name" value="StiP"/>
    <property type="match status" value="1"/>
</dbReference>
<evidence type="ECO:0000259" key="1">
    <source>
        <dbReference type="Pfam" id="PF11202"/>
    </source>
</evidence>
<dbReference type="RefSeq" id="WP_005742569.1">
    <property type="nucleotide sequence ID" value="NZ_CP031226.1"/>
</dbReference>
<dbReference type="PIRSF" id="PIRSF020979">
    <property type="entry name" value="UCP020979"/>
    <property type="match status" value="1"/>
</dbReference>
<dbReference type="AlphaFoldDB" id="A0AAD0VAE7"/>